<protein>
    <submittedName>
        <fullName evidence="1">Unannotated protein</fullName>
    </submittedName>
</protein>
<reference evidence="1" key="1">
    <citation type="submission" date="2020-05" db="EMBL/GenBank/DDBJ databases">
        <authorList>
            <person name="Chiriac C."/>
            <person name="Salcher M."/>
            <person name="Ghai R."/>
            <person name="Kavagutti S V."/>
        </authorList>
    </citation>
    <scope>NUCLEOTIDE SEQUENCE</scope>
</reference>
<name>A0A6J5ZZ22_9ZZZZ</name>
<gene>
    <name evidence="1" type="ORF">UFOPK3522_01380</name>
</gene>
<proteinExistence type="predicted"/>
<dbReference type="AlphaFoldDB" id="A0A6J5ZZ22"/>
<accession>A0A6J5ZZ22</accession>
<sequence>MTGAVAAVPRKVTSSRPKRILRVFPSSGWLTILLLDGAPTAERTWLATIPIFTPLNDF</sequence>
<evidence type="ECO:0000313" key="1">
    <source>
        <dbReference type="EMBL" id="CAB4346479.1"/>
    </source>
</evidence>
<dbReference type="EMBL" id="CAESAO010000148">
    <property type="protein sequence ID" value="CAB4346479.1"/>
    <property type="molecule type" value="Genomic_DNA"/>
</dbReference>
<organism evidence="1">
    <name type="scientific">freshwater metagenome</name>
    <dbReference type="NCBI Taxonomy" id="449393"/>
    <lineage>
        <taxon>unclassified sequences</taxon>
        <taxon>metagenomes</taxon>
        <taxon>ecological metagenomes</taxon>
    </lineage>
</organism>